<dbReference type="PANTHER" id="PTHR34297:SF1">
    <property type="entry name" value="ASP23_GLS24 FAMILY ENVELOPE STRESS RESPONSE PROTEIN"/>
    <property type="match status" value="1"/>
</dbReference>
<evidence type="ECO:0000313" key="2">
    <source>
        <dbReference type="EMBL" id="NMF55553.1"/>
    </source>
</evidence>
<dbReference type="RefSeq" id="WP_022387471.1">
    <property type="nucleotide sequence ID" value="NZ_JABBCP010000002.1"/>
</dbReference>
<reference evidence="2 3" key="1">
    <citation type="submission" date="2020-04" db="EMBL/GenBank/DDBJ databases">
        <title>Collinsella sp. KGMB02528 nov., an anaerobic actinobacterium isolated from human feces.</title>
        <authorList>
            <person name="Han K.-I."/>
            <person name="Eom M.K."/>
            <person name="Kim J.-S."/>
            <person name="Lee K.C."/>
            <person name="Suh M.K."/>
            <person name="Park S.-H."/>
            <person name="Lee J.H."/>
            <person name="Kang S.W."/>
            <person name="Park J.-E."/>
            <person name="Oh B.S."/>
            <person name="Yu S.Y."/>
            <person name="Choi S.-H."/>
            <person name="Lee D.H."/>
            <person name="Yoon H."/>
            <person name="Kim B.-Y."/>
            <person name="Lee J.H."/>
            <person name="Lee J.-S."/>
        </authorList>
    </citation>
    <scope>NUCLEOTIDE SEQUENCE [LARGE SCALE GENOMIC DNA]</scope>
    <source>
        <strain evidence="2 3">KGMB02528</strain>
    </source>
</reference>
<dbReference type="PANTHER" id="PTHR34297">
    <property type="entry name" value="HYPOTHETICAL CYTOSOLIC PROTEIN-RELATED"/>
    <property type="match status" value="1"/>
</dbReference>
<dbReference type="GeneID" id="98651321"/>
<gene>
    <name evidence="2" type="ORF">HF320_04310</name>
</gene>
<dbReference type="InterPro" id="IPR005531">
    <property type="entry name" value="Asp23"/>
</dbReference>
<name>A0A7X9UBR5_9ACTN</name>
<keyword evidence="3" id="KW-1185">Reference proteome</keyword>
<proteinExistence type="inferred from homology"/>
<comment type="similarity">
    <text evidence="1">Belongs to the asp23 family.</text>
</comment>
<evidence type="ECO:0000313" key="3">
    <source>
        <dbReference type="Proteomes" id="UP000546970"/>
    </source>
</evidence>
<protein>
    <submittedName>
        <fullName evidence="2">Asp23/Gls24 family envelope stress response protein</fullName>
    </submittedName>
</protein>
<sequence length="120" mass="12588">MSQEIKIDGIAIAPDVLTTIVVRSLADIEGVASVGNNDLAANLVSMFSSKTSSPSLPAVEATVEDDALHIVVRLTVFFGYPFKKLAEAVRVAVSKAIDAQVGVAVCAVDVCIDNLVFPKE</sequence>
<comment type="caution">
    <text evidence="2">The sequence shown here is derived from an EMBL/GenBank/DDBJ whole genome shotgun (WGS) entry which is preliminary data.</text>
</comment>
<accession>A0A7X9UBR5</accession>
<organism evidence="2 3">
    <name type="scientific">Collinsella acetigenes</name>
    <dbReference type="NCBI Taxonomy" id="2713419"/>
    <lineage>
        <taxon>Bacteria</taxon>
        <taxon>Bacillati</taxon>
        <taxon>Actinomycetota</taxon>
        <taxon>Coriobacteriia</taxon>
        <taxon>Coriobacteriales</taxon>
        <taxon>Coriobacteriaceae</taxon>
        <taxon>Collinsella</taxon>
    </lineage>
</organism>
<dbReference type="EMBL" id="JABBCP010000002">
    <property type="protein sequence ID" value="NMF55553.1"/>
    <property type="molecule type" value="Genomic_DNA"/>
</dbReference>
<dbReference type="Proteomes" id="UP000546970">
    <property type="component" value="Unassembled WGS sequence"/>
</dbReference>
<evidence type="ECO:0000256" key="1">
    <source>
        <dbReference type="ARBA" id="ARBA00005721"/>
    </source>
</evidence>
<dbReference type="Pfam" id="PF03780">
    <property type="entry name" value="Asp23"/>
    <property type="match status" value="1"/>
</dbReference>
<dbReference type="AlphaFoldDB" id="A0A7X9UBR5"/>